<feature type="compositionally biased region" description="Basic and acidic residues" evidence="1">
    <location>
        <begin position="121"/>
        <end position="141"/>
    </location>
</feature>
<evidence type="ECO:0000313" key="2">
    <source>
        <dbReference type="EMBL" id="OQD60923.1"/>
    </source>
</evidence>
<evidence type="ECO:0008006" key="4">
    <source>
        <dbReference type="Google" id="ProtNLM"/>
    </source>
</evidence>
<gene>
    <name evidence="2" type="ORF">PENPOL_c019G08939</name>
</gene>
<dbReference type="SUPFAM" id="SSF50494">
    <property type="entry name" value="Trypsin-like serine proteases"/>
    <property type="match status" value="1"/>
</dbReference>
<dbReference type="OrthoDB" id="5424209at2759"/>
<keyword evidence="3" id="KW-1185">Reference proteome</keyword>
<dbReference type="STRING" id="60169.A0A1V6N8J3"/>
<protein>
    <recommendedName>
        <fullName evidence="4">Peptidase S7 domain-containing protein</fullName>
    </recommendedName>
</protein>
<sequence length="478" mass="53637">MAVPKSKHPSQGQSKKPNDSHYAWDKITIRSCEREDAIFTKWDRVRDEIVKRIDLKYVSTIGCYRVGRKNSPRKGRPTIFIFGNHAKYPKSIEPARNIIDDILKKHKVTEVEVEFLEGQFRRHASDPESEEHEPKPKRDTEECGGFFHQDVVRLPSLPGQSLALKENASASGTFGGFFEVTLPGITEPKVMGFTCFHVINPTEKGKSDKAKFIIRKWRKEGIMPNDTMAKHLKVDHPSPRAVHEKTRALKKEVADIQSPTYMLLDDLVTNEQDIRKGDSIRYEADKRRLLNCKALLKQLEDFDAGFGKVWAASGFRRGQAPSIDSGEHRLATNYDWALIEVPRQRVGHNITPEGHVLNQSPLPKSFDNLTLCISGQKSGYSEGRYNALKEANVKHELIDGTVDSVTTIEHSVISSEDGTFFARSGDSGSLVYTKGSHVVVGLFFAGRTRPPCSASFTHIDDLINDIKGTTGATEVRLL</sequence>
<dbReference type="InterPro" id="IPR009003">
    <property type="entry name" value="Peptidase_S1_PA"/>
</dbReference>
<comment type="caution">
    <text evidence="2">The sequence shown here is derived from an EMBL/GenBank/DDBJ whole genome shotgun (WGS) entry which is preliminary data.</text>
</comment>
<feature type="region of interest" description="Disordered" evidence="1">
    <location>
        <begin position="1"/>
        <end position="21"/>
    </location>
</feature>
<evidence type="ECO:0000256" key="1">
    <source>
        <dbReference type="SAM" id="MobiDB-lite"/>
    </source>
</evidence>
<organism evidence="2 3">
    <name type="scientific">Penicillium polonicum</name>
    <dbReference type="NCBI Taxonomy" id="60169"/>
    <lineage>
        <taxon>Eukaryota</taxon>
        <taxon>Fungi</taxon>
        <taxon>Dikarya</taxon>
        <taxon>Ascomycota</taxon>
        <taxon>Pezizomycotina</taxon>
        <taxon>Eurotiomycetes</taxon>
        <taxon>Eurotiomycetidae</taxon>
        <taxon>Eurotiales</taxon>
        <taxon>Aspergillaceae</taxon>
        <taxon>Penicillium</taxon>
    </lineage>
</organism>
<accession>A0A1V6N8J3</accession>
<reference evidence="3" key="1">
    <citation type="journal article" date="2017" name="Nat. Microbiol.">
        <title>Global analysis of biosynthetic gene clusters reveals vast potential of secondary metabolite production in Penicillium species.</title>
        <authorList>
            <person name="Nielsen J.C."/>
            <person name="Grijseels S."/>
            <person name="Prigent S."/>
            <person name="Ji B."/>
            <person name="Dainat J."/>
            <person name="Nielsen K.F."/>
            <person name="Frisvad J.C."/>
            <person name="Workman M."/>
            <person name="Nielsen J."/>
        </authorList>
    </citation>
    <scope>NUCLEOTIDE SEQUENCE [LARGE SCALE GENOMIC DNA]</scope>
    <source>
        <strain evidence="3">IBT 4502</strain>
    </source>
</reference>
<evidence type="ECO:0000313" key="3">
    <source>
        <dbReference type="Proteomes" id="UP000191408"/>
    </source>
</evidence>
<proteinExistence type="predicted"/>
<dbReference type="AlphaFoldDB" id="A0A1V6N8J3"/>
<name>A0A1V6N8J3_PENPO</name>
<feature type="region of interest" description="Disordered" evidence="1">
    <location>
        <begin position="121"/>
        <end position="142"/>
    </location>
</feature>
<dbReference type="EMBL" id="MDYM01000019">
    <property type="protein sequence ID" value="OQD60923.1"/>
    <property type="molecule type" value="Genomic_DNA"/>
</dbReference>
<dbReference type="Proteomes" id="UP000191408">
    <property type="component" value="Unassembled WGS sequence"/>
</dbReference>